<dbReference type="NCBIfam" id="NF003719">
    <property type="entry name" value="PRK05329.1-2"/>
    <property type="match status" value="1"/>
</dbReference>
<dbReference type="InterPro" id="IPR009158">
    <property type="entry name" value="G3P_DH_GlpB_su"/>
</dbReference>
<evidence type="ECO:0000256" key="3">
    <source>
        <dbReference type="ARBA" id="ARBA00023002"/>
    </source>
</evidence>
<dbReference type="SUPFAM" id="SSF51905">
    <property type="entry name" value="FAD/NAD(P)-binding domain"/>
    <property type="match status" value="1"/>
</dbReference>
<reference evidence="7" key="1">
    <citation type="submission" date="2014-09" db="EMBL/GenBank/DDBJ databases">
        <authorList>
            <person name="Hjerde E."/>
        </authorList>
    </citation>
    <scope>NUCLEOTIDE SEQUENCE [LARGE SCALE GENOMIC DNA]</scope>
    <source>
        <strain evidence="7">06/09/139</strain>
    </source>
</reference>
<gene>
    <name evidence="4 6" type="primary">glpB</name>
    <name evidence="6" type="ORF">AWOD_II_0259</name>
</gene>
<proteinExistence type="inferred from homology"/>
<dbReference type="HOGENOM" id="CLU_047793_0_0_6"/>
<dbReference type="AlphaFoldDB" id="A0A090JZM9"/>
<keyword evidence="3 4" id="KW-0560">Oxidoreductase</keyword>
<dbReference type="InterPro" id="IPR036188">
    <property type="entry name" value="FAD/NAD-bd_sf"/>
</dbReference>
<dbReference type="Pfam" id="PF00890">
    <property type="entry name" value="FAD_binding_2"/>
    <property type="match status" value="1"/>
</dbReference>
<dbReference type="EC" id="1.1.5.3" evidence="4"/>
<name>A0A090JZM9_9GAMM</name>
<dbReference type="Proteomes" id="UP000032427">
    <property type="component" value="Chromosome 2"/>
</dbReference>
<dbReference type="EMBL" id="LN554847">
    <property type="protein sequence ID" value="CED56908.1"/>
    <property type="molecule type" value="Genomic_DNA"/>
</dbReference>
<dbReference type="GO" id="GO:0004368">
    <property type="term" value="F:glycerol-3-phosphate dehydrogenase (quinone) activity"/>
    <property type="evidence" value="ECO:0007669"/>
    <property type="project" value="UniProtKB-UniRule"/>
</dbReference>
<comment type="pathway">
    <text evidence="4">Polyol metabolism; glycerol degradation via glycerol kinase pathway; glycerone phosphate from sn-glycerol 3-phosphate (anaerobic route): step 1/1.</text>
</comment>
<keyword evidence="2 4" id="KW-0288">FMN</keyword>
<evidence type="ECO:0000256" key="4">
    <source>
        <dbReference type="HAMAP-Rule" id="MF_00753"/>
    </source>
</evidence>
<comment type="cofactor">
    <cofactor evidence="4">
        <name>FMN</name>
        <dbReference type="ChEBI" id="CHEBI:58210"/>
    </cofactor>
</comment>
<evidence type="ECO:0000256" key="2">
    <source>
        <dbReference type="ARBA" id="ARBA00022643"/>
    </source>
</evidence>
<dbReference type="HAMAP" id="MF_00753">
    <property type="entry name" value="Glycerol3P_GlpB"/>
    <property type="match status" value="1"/>
</dbReference>
<dbReference type="OrthoDB" id="6395323at2"/>
<dbReference type="GO" id="GO:0009331">
    <property type="term" value="C:glycerol-3-phosphate dehydrogenase (FAD) complex"/>
    <property type="evidence" value="ECO:0007669"/>
    <property type="project" value="InterPro"/>
</dbReference>
<dbReference type="PIRSF" id="PIRSF000141">
    <property type="entry name" value="Anaerobic_G3P_dh"/>
    <property type="match status" value="1"/>
</dbReference>
<evidence type="ECO:0000313" key="6">
    <source>
        <dbReference type="EMBL" id="CED56908.1"/>
    </source>
</evidence>
<dbReference type="NCBIfam" id="TIGR03378">
    <property type="entry name" value="glycerol3P_GlpB"/>
    <property type="match status" value="1"/>
</dbReference>
<accession>A0A090JZM9</accession>
<dbReference type="GO" id="GO:0019563">
    <property type="term" value="P:glycerol catabolic process"/>
    <property type="evidence" value="ECO:0007669"/>
    <property type="project" value="UniProtKB-UniRule"/>
</dbReference>
<dbReference type="KEGG" id="awd:AWOD_II_0259"/>
<evidence type="ECO:0000256" key="1">
    <source>
        <dbReference type="ARBA" id="ARBA00022630"/>
    </source>
</evidence>
<dbReference type="PANTHER" id="PTHR42949:SF3">
    <property type="entry name" value="ANAEROBIC GLYCEROL-3-PHOSPHATE DEHYDROGENASE SUBUNIT B"/>
    <property type="match status" value="1"/>
</dbReference>
<protein>
    <recommendedName>
        <fullName evidence="4">Anaerobic glycerol-3-phosphate dehydrogenase subunit B</fullName>
        <shortName evidence="4">Anaerobic G-3-P dehydrogenase subunit B</shortName>
        <shortName evidence="4">Anaerobic G3Pdhase B</shortName>
        <ecNumber evidence="4">1.1.5.3</ecNumber>
    </recommendedName>
</protein>
<dbReference type="NCBIfam" id="NF003720">
    <property type="entry name" value="PRK05329.1-3"/>
    <property type="match status" value="1"/>
</dbReference>
<feature type="domain" description="FAD-dependent oxidoreductase 2 FAD-binding" evidence="5">
    <location>
        <begin position="4"/>
        <end position="422"/>
    </location>
</feature>
<evidence type="ECO:0000313" key="7">
    <source>
        <dbReference type="Proteomes" id="UP000032427"/>
    </source>
</evidence>
<dbReference type="GeneID" id="28542504"/>
<comment type="subunit">
    <text evidence="4">Composed of a catalytic GlpA/B dimer and of membrane bound GlpC.</text>
</comment>
<dbReference type="InterPro" id="IPR003953">
    <property type="entry name" value="FAD-dep_OxRdtase_2_FAD-bd"/>
</dbReference>
<organism evidence="6 7">
    <name type="scientific">Aliivibrio wodanis</name>
    <dbReference type="NCBI Taxonomy" id="80852"/>
    <lineage>
        <taxon>Bacteria</taxon>
        <taxon>Pseudomonadati</taxon>
        <taxon>Pseudomonadota</taxon>
        <taxon>Gammaproteobacteria</taxon>
        <taxon>Vibrionales</taxon>
        <taxon>Vibrionaceae</taxon>
        <taxon>Aliivibrio</taxon>
    </lineage>
</organism>
<dbReference type="PANTHER" id="PTHR42949">
    <property type="entry name" value="ANAEROBIC GLYCEROL-3-PHOSPHATE DEHYDROGENASE SUBUNIT B"/>
    <property type="match status" value="1"/>
</dbReference>
<evidence type="ECO:0000259" key="5">
    <source>
        <dbReference type="Pfam" id="PF00890"/>
    </source>
</evidence>
<comment type="similarity">
    <text evidence="4">Belongs to the anaerobic G-3-P dehydrogenase subunit B family.</text>
</comment>
<keyword evidence="1 4" id="KW-0285">Flavoprotein</keyword>
<dbReference type="PATRIC" id="fig|80852.17.peg.3011"/>
<keyword evidence="7" id="KW-1185">Reference proteome</keyword>
<dbReference type="Gene3D" id="3.50.50.60">
    <property type="entry name" value="FAD/NAD(P)-binding domain"/>
    <property type="match status" value="1"/>
</dbReference>
<comment type="function">
    <text evidence="4">Conversion of glycerol 3-phosphate to dihydroxyacetone. Uses fumarate or nitrate as electron acceptor.</text>
</comment>
<comment type="catalytic activity">
    <reaction evidence="4">
        <text>a quinone + sn-glycerol 3-phosphate = dihydroxyacetone phosphate + a quinol</text>
        <dbReference type="Rhea" id="RHEA:18977"/>
        <dbReference type="ChEBI" id="CHEBI:24646"/>
        <dbReference type="ChEBI" id="CHEBI:57597"/>
        <dbReference type="ChEBI" id="CHEBI:57642"/>
        <dbReference type="ChEBI" id="CHEBI:132124"/>
        <dbReference type="EC" id="1.1.5.3"/>
    </reaction>
</comment>
<sequence length="456" mass="49610">MNFDTIIIGGGMAGLSCALRCLEAGLKTAVIASGQSALHFSSGSVDVLAKTPDGTHVIDPMSAIDGFSTHYPEHPYATLGKETVNRAIDWYQATLSSIGVPLASQANGCNHYRLTPLGTMKSTWLSQPFVHQFPMALESNTMQKIVLVTIDGFRDFQPKLAQDNLKQITQLSDVEISTATVSLSAFNDIQRNHCELRSIDLSRLLAKRANLQEFAHALQQHANPGDLVVIPAIFGNGKGLGLLKEIEALTQLTLCEVPTMPPSLLGIRLEETMKHAFIEQGGTLLNGDHVIQGEFSYVNKQDPEHSHYRLNRIFTKNHGDFPLQAKQFVLATGSFFSQGLKASADSMEEPIFGLDMDQTASRTDWYSSAFFSPQSHPFLSMGVKTTPQLQAIKSGHVIDNFYCAGAILSGYNPVLEGSGSGVAISSGFHAAESIIKQIKPEFLSTNQTEKQQEVAL</sequence>
<dbReference type="STRING" id="80852.AWOD_II_0259"/>
<dbReference type="UniPathway" id="UPA00618">
    <property type="reaction ID" value="UER00673"/>
</dbReference>
<dbReference type="InterPro" id="IPR051691">
    <property type="entry name" value="Metab_Enz_Cyan_OpOx_G3PDH"/>
</dbReference>